<evidence type="ECO:0000313" key="3">
    <source>
        <dbReference type="EMBL" id="GJT52787.1"/>
    </source>
</evidence>
<feature type="compositionally biased region" description="Basic and acidic residues" evidence="1">
    <location>
        <begin position="202"/>
        <end position="232"/>
    </location>
</feature>
<evidence type="ECO:0000256" key="2">
    <source>
        <dbReference type="SAM" id="SignalP"/>
    </source>
</evidence>
<keyword evidence="4" id="KW-1185">Reference proteome</keyword>
<gene>
    <name evidence="3" type="ORF">Tco_0978944</name>
</gene>
<dbReference type="Proteomes" id="UP001151760">
    <property type="component" value="Unassembled WGS sequence"/>
</dbReference>
<keyword evidence="2" id="KW-0732">Signal</keyword>
<feature type="chain" id="PRO_5047086758" evidence="2">
    <location>
        <begin position="23"/>
        <end position="436"/>
    </location>
</feature>
<organism evidence="3 4">
    <name type="scientific">Tanacetum coccineum</name>
    <dbReference type="NCBI Taxonomy" id="301880"/>
    <lineage>
        <taxon>Eukaryota</taxon>
        <taxon>Viridiplantae</taxon>
        <taxon>Streptophyta</taxon>
        <taxon>Embryophyta</taxon>
        <taxon>Tracheophyta</taxon>
        <taxon>Spermatophyta</taxon>
        <taxon>Magnoliopsida</taxon>
        <taxon>eudicotyledons</taxon>
        <taxon>Gunneridae</taxon>
        <taxon>Pentapetalae</taxon>
        <taxon>asterids</taxon>
        <taxon>campanulids</taxon>
        <taxon>Asterales</taxon>
        <taxon>Asteraceae</taxon>
        <taxon>Asteroideae</taxon>
        <taxon>Anthemideae</taxon>
        <taxon>Anthemidinae</taxon>
        <taxon>Tanacetum</taxon>
    </lineage>
</organism>
<reference evidence="3" key="2">
    <citation type="submission" date="2022-01" db="EMBL/GenBank/DDBJ databases">
        <authorList>
            <person name="Yamashiro T."/>
            <person name="Shiraishi A."/>
            <person name="Satake H."/>
            <person name="Nakayama K."/>
        </authorList>
    </citation>
    <scope>NUCLEOTIDE SEQUENCE</scope>
</reference>
<feature type="region of interest" description="Disordered" evidence="1">
    <location>
        <begin position="44"/>
        <end position="70"/>
    </location>
</feature>
<reference evidence="3" key="1">
    <citation type="journal article" date="2022" name="Int. J. Mol. Sci.">
        <title>Draft Genome of Tanacetum Coccineum: Genomic Comparison of Closely Related Tanacetum-Family Plants.</title>
        <authorList>
            <person name="Yamashiro T."/>
            <person name="Shiraishi A."/>
            <person name="Nakayama K."/>
            <person name="Satake H."/>
        </authorList>
    </citation>
    <scope>NUCLEOTIDE SEQUENCE</scope>
</reference>
<feature type="compositionally biased region" description="Low complexity" evidence="1">
    <location>
        <begin position="123"/>
        <end position="135"/>
    </location>
</feature>
<proteinExistence type="predicted"/>
<evidence type="ECO:0000313" key="4">
    <source>
        <dbReference type="Proteomes" id="UP001151760"/>
    </source>
</evidence>
<sequence>MIGCKVIRTLASVEIEIVLILGLPCCLSSSSVRCLESAYLDGTDTKSEPFEDPTDTETPESPLAIAPPIPLSESTPPVLVPILRRTARMAVRIPHAMSSGLSASMAEVAAMSEYALRKRFRSSCESSPSVSPPDLLLRKRYRGTSELVEDSEEDDDEEDEEIEESMDSDSVSEDTEDEGPTVGDEDPAAEDEGLTTQVKNPGMDDKGYSLDDEGHGRDDKSCGIDEEGHSVESNRLGLEEEEETVPGGQQQAAPVVGTTVSAPLGLGYRALRRRELELEESNVYSTFEVEQGSGSAPVSERPERVSAFRQPTLTTWTDPEDDMIYIDIPNYLPSAPPVQTPPLPDDHAVRLEELSPALFERYDKDIGELFARSGVVREEIFSQRYWFRSLEYGQERVAVTFRAISRPVLSFEAWAGQTDDQRVAPWHAISDVQGEN</sequence>
<protein>
    <submittedName>
        <fullName evidence="3">Uncharacterized protein</fullName>
    </submittedName>
</protein>
<feature type="compositionally biased region" description="Acidic residues" evidence="1">
    <location>
        <begin position="147"/>
        <end position="193"/>
    </location>
</feature>
<name>A0ABQ5EPI2_9ASTR</name>
<feature type="signal peptide" evidence="2">
    <location>
        <begin position="1"/>
        <end position="22"/>
    </location>
</feature>
<feature type="region of interest" description="Disordered" evidence="1">
    <location>
        <begin position="121"/>
        <end position="252"/>
    </location>
</feature>
<comment type="caution">
    <text evidence="3">The sequence shown here is derived from an EMBL/GenBank/DDBJ whole genome shotgun (WGS) entry which is preliminary data.</text>
</comment>
<accession>A0ABQ5EPI2</accession>
<dbReference type="EMBL" id="BQNB010016528">
    <property type="protein sequence ID" value="GJT52787.1"/>
    <property type="molecule type" value="Genomic_DNA"/>
</dbReference>
<evidence type="ECO:0000256" key="1">
    <source>
        <dbReference type="SAM" id="MobiDB-lite"/>
    </source>
</evidence>